<keyword evidence="2" id="KW-1133">Transmembrane helix</keyword>
<dbReference type="InterPro" id="IPR023365">
    <property type="entry name" value="Sortase_dom-sf"/>
</dbReference>
<keyword evidence="1" id="KW-0378">Hydrolase</keyword>
<dbReference type="NCBIfam" id="TIGR01076">
    <property type="entry name" value="sortase_fam"/>
    <property type="match status" value="1"/>
</dbReference>
<feature type="transmembrane region" description="Helical" evidence="2">
    <location>
        <begin position="21"/>
        <end position="41"/>
    </location>
</feature>
<evidence type="ECO:0000313" key="4">
    <source>
        <dbReference type="Proteomes" id="UP000254069"/>
    </source>
</evidence>
<dbReference type="NCBIfam" id="TIGR03784">
    <property type="entry name" value="marine_sortase"/>
    <property type="match status" value="1"/>
</dbReference>
<evidence type="ECO:0000256" key="2">
    <source>
        <dbReference type="SAM" id="Phobius"/>
    </source>
</evidence>
<protein>
    <submittedName>
        <fullName evidence="3">Sortase (Surface protein transpeptidase)</fullName>
    </submittedName>
</protein>
<dbReference type="InterPro" id="IPR041999">
    <property type="entry name" value="Sortase_D_1"/>
</dbReference>
<dbReference type="AlphaFoldDB" id="A0A380BYE0"/>
<dbReference type="InterPro" id="IPR022445">
    <property type="entry name" value="Sortase_proteobact_type"/>
</dbReference>
<organism evidence="3 4">
    <name type="scientific">Shewanella algae</name>
    <dbReference type="NCBI Taxonomy" id="38313"/>
    <lineage>
        <taxon>Bacteria</taxon>
        <taxon>Pseudomonadati</taxon>
        <taxon>Pseudomonadota</taxon>
        <taxon>Gammaproteobacteria</taxon>
        <taxon>Alteromonadales</taxon>
        <taxon>Shewanellaceae</taxon>
        <taxon>Shewanella</taxon>
    </lineage>
</organism>
<gene>
    <name evidence="3" type="ORF">NCTC10738_04175</name>
</gene>
<dbReference type="Proteomes" id="UP000254069">
    <property type="component" value="Unassembled WGS sequence"/>
</dbReference>
<reference evidence="3 4" key="1">
    <citation type="submission" date="2018-06" db="EMBL/GenBank/DDBJ databases">
        <authorList>
            <consortium name="Pathogen Informatics"/>
            <person name="Doyle S."/>
        </authorList>
    </citation>
    <scope>NUCLEOTIDE SEQUENCE [LARGE SCALE GENOMIC DNA]</scope>
    <source>
        <strain evidence="3 4">NCTC10738</strain>
    </source>
</reference>
<dbReference type="GO" id="GO:0016787">
    <property type="term" value="F:hydrolase activity"/>
    <property type="evidence" value="ECO:0007669"/>
    <property type="project" value="UniProtKB-KW"/>
</dbReference>
<proteinExistence type="predicted"/>
<dbReference type="CDD" id="cd05828">
    <property type="entry name" value="Sortase_D_1"/>
    <property type="match status" value="1"/>
</dbReference>
<keyword evidence="4" id="KW-1185">Reference proteome</keyword>
<evidence type="ECO:0000256" key="1">
    <source>
        <dbReference type="ARBA" id="ARBA00022801"/>
    </source>
</evidence>
<dbReference type="SUPFAM" id="SSF63817">
    <property type="entry name" value="Sortase"/>
    <property type="match status" value="1"/>
</dbReference>
<dbReference type="Gene3D" id="2.40.260.10">
    <property type="entry name" value="Sortase"/>
    <property type="match status" value="1"/>
</dbReference>
<keyword evidence="2" id="KW-0812">Transmembrane</keyword>
<accession>A0A380BYE0</accession>
<sequence>MSQAEQALTAGAMPSVNRGRFGDICSIVIVVLVVAGSAMLFKGGYMQAKAMFAQFLIEKAWAKSLTDGQAHKPWSWADTHPTAKLWIGKHEPLYVLAGASGRNLAFGPAQMLSGAGAGETGNTVIAGHRDTHFAILAGARVGQEIRLQGMDGQIHFYRIRATAVVHESETRWLMGSDERLLTLITCYPFDSLSGGAELRFVVQAEALQTLAVSA</sequence>
<dbReference type="InterPro" id="IPR005754">
    <property type="entry name" value="Sortase"/>
</dbReference>
<dbReference type="EMBL" id="UGYO01000002">
    <property type="protein sequence ID" value="SUJ09403.1"/>
    <property type="molecule type" value="Genomic_DNA"/>
</dbReference>
<keyword evidence="2" id="KW-0472">Membrane</keyword>
<name>A0A380BYE0_9GAMM</name>
<dbReference type="Pfam" id="PF04203">
    <property type="entry name" value="Sortase"/>
    <property type="match status" value="1"/>
</dbReference>
<evidence type="ECO:0000313" key="3">
    <source>
        <dbReference type="EMBL" id="SUJ09403.1"/>
    </source>
</evidence>